<keyword evidence="4 6" id="KW-1133">Transmembrane helix</keyword>
<comment type="subcellular location">
    <subcellularLocation>
        <location evidence="1">Cell membrane</location>
        <topology evidence="1">Multi-pass membrane protein</topology>
    </subcellularLocation>
</comment>
<evidence type="ECO:0000256" key="1">
    <source>
        <dbReference type="ARBA" id="ARBA00004651"/>
    </source>
</evidence>
<dbReference type="Pfam" id="PF00753">
    <property type="entry name" value="Lactamase_B"/>
    <property type="match status" value="1"/>
</dbReference>
<dbReference type="Pfam" id="PF03772">
    <property type="entry name" value="Competence"/>
    <property type="match status" value="1"/>
</dbReference>
<evidence type="ECO:0000256" key="5">
    <source>
        <dbReference type="ARBA" id="ARBA00023136"/>
    </source>
</evidence>
<dbReference type="EMBL" id="SMSE01000002">
    <property type="protein sequence ID" value="TDG13998.1"/>
    <property type="molecule type" value="Genomic_DNA"/>
</dbReference>
<dbReference type="SMART" id="SM00849">
    <property type="entry name" value="Lactamase_B"/>
    <property type="match status" value="1"/>
</dbReference>
<dbReference type="InterPro" id="IPR004797">
    <property type="entry name" value="Competence_ComEC/Rec2"/>
</dbReference>
<dbReference type="GO" id="GO:0030420">
    <property type="term" value="P:establishment of competence for transformation"/>
    <property type="evidence" value="ECO:0007669"/>
    <property type="project" value="InterPro"/>
</dbReference>
<dbReference type="InterPro" id="IPR052159">
    <property type="entry name" value="Competence_DNA_uptake"/>
</dbReference>
<feature type="transmembrane region" description="Helical" evidence="6">
    <location>
        <begin position="277"/>
        <end position="299"/>
    </location>
</feature>
<dbReference type="Pfam" id="PF13567">
    <property type="entry name" value="DUF4131"/>
    <property type="match status" value="1"/>
</dbReference>
<dbReference type="AlphaFoldDB" id="A0A4R5LSV3"/>
<evidence type="ECO:0000259" key="7">
    <source>
        <dbReference type="SMART" id="SM00849"/>
    </source>
</evidence>
<evidence type="ECO:0000256" key="6">
    <source>
        <dbReference type="SAM" id="Phobius"/>
    </source>
</evidence>
<dbReference type="SUPFAM" id="SSF56281">
    <property type="entry name" value="Metallo-hydrolase/oxidoreductase"/>
    <property type="match status" value="1"/>
</dbReference>
<dbReference type="InterPro" id="IPR036866">
    <property type="entry name" value="RibonucZ/Hydroxyglut_hydro"/>
</dbReference>
<feature type="transmembrane region" description="Helical" evidence="6">
    <location>
        <begin position="455"/>
        <end position="480"/>
    </location>
</feature>
<dbReference type="CDD" id="cd07731">
    <property type="entry name" value="ComA-like_MBL-fold"/>
    <property type="match status" value="1"/>
</dbReference>
<evidence type="ECO:0000256" key="4">
    <source>
        <dbReference type="ARBA" id="ARBA00022989"/>
    </source>
</evidence>
<dbReference type="Proteomes" id="UP000295554">
    <property type="component" value="Unassembled WGS sequence"/>
</dbReference>
<dbReference type="InterPro" id="IPR001279">
    <property type="entry name" value="Metallo-B-lactamas"/>
</dbReference>
<dbReference type="InterPro" id="IPR035681">
    <property type="entry name" value="ComA-like_MBL"/>
</dbReference>
<protein>
    <submittedName>
        <fullName evidence="8">DNA internalization-related competence protein ComEC/Rec2</fullName>
    </submittedName>
</protein>
<dbReference type="NCBIfam" id="TIGR00360">
    <property type="entry name" value="ComEC_N-term"/>
    <property type="match status" value="1"/>
</dbReference>
<accession>A0A4R5LSV3</accession>
<feature type="domain" description="Metallo-beta-lactamase" evidence="7">
    <location>
        <begin position="517"/>
        <end position="700"/>
    </location>
</feature>
<keyword evidence="3 6" id="KW-0812">Transmembrane</keyword>
<sequence length="755" mass="81067">MRSWMIGWLAATVLLAFSPWLLPPWLWPCLGGPVAILVLRGRLFWAGLLVALLVCSLRGQLELQQRLPVSCHGRSIALTGQVASLPRRSPVAEGRLRQRFEFLVDRAHPRDCAAPRRVLLSYYGDREIKPGQWWRFESRLRRPWGLSNPGSFNMQAWYALSGIDAVGTVRSAGGAPVAGVGPALSAWHHRLRARVSNAIGQADLSDVAAAVLAAITVADKSGIDYRLWQLFQHYGINHLLVISGLHVALVAGLAFWLGKVSSACLGSLGVGQGRYPVSEVAAFTLALAYAALAGFSVATQRALVMLGCFLLARALRRGNSGFNSLFLAAWLLSLINPLVFLGTGFWLSFGAVATLLWLGCWQRGGRLGRVLLPQLAMALAMLPMGALWFGGSSWVSPLANLLMIPLLGLYVIPLSLLGASLALAGAGELAAACWQMAAKPLDTLWPAAGLIDRQAALFLPVAGGTLATVVALIGAALLVMPLTMRWRLGGLFMILPLLLARPAARVEPQLDVLDVGQGTAVVFRASGRVLLYDTGGGNPAGPNLAQTVVLPWLRHAGVERIDELVISHNDLDHSAGLKGVLAAMPVDRLWQGEASDARARRCLAGAAWSWPGGTRFRFLSPSGPQEGNDASCVLQIVTPGLRILLPGDISERQERELIRYWGGELRSEVLLVAHHGSNTSTYQAWLNRVAPEVAVIAAGYASRFGHPHPQVLARLQRSGAVVYQTAGQGALQFRIGPAGALSITANRAGYKAWWM</sequence>
<dbReference type="InterPro" id="IPR025405">
    <property type="entry name" value="DUF4131"/>
</dbReference>
<dbReference type="Gene3D" id="3.60.15.10">
    <property type="entry name" value="Ribonuclease Z/Hydroxyacylglutathione hydrolase-like"/>
    <property type="match status" value="1"/>
</dbReference>
<reference evidence="8 9" key="1">
    <citation type="submission" date="2019-03" db="EMBL/GenBank/DDBJ databases">
        <title>Seongchinamella monodicae gen. nov., sp. nov., a novel member of the Gammaproteobacteria isolated from a tidal mudflat of beach.</title>
        <authorList>
            <person name="Yang H.G."/>
            <person name="Kang J.W."/>
            <person name="Lee S.D."/>
        </authorList>
    </citation>
    <scope>NUCLEOTIDE SEQUENCE [LARGE SCALE GENOMIC DNA]</scope>
    <source>
        <strain evidence="8 9">GH4-78</strain>
    </source>
</reference>
<dbReference type="PANTHER" id="PTHR30619:SF1">
    <property type="entry name" value="RECOMBINATION PROTEIN 2"/>
    <property type="match status" value="1"/>
</dbReference>
<name>A0A4R5LSV3_9GAMM</name>
<evidence type="ECO:0000256" key="3">
    <source>
        <dbReference type="ARBA" id="ARBA00022692"/>
    </source>
</evidence>
<dbReference type="InterPro" id="IPR004477">
    <property type="entry name" value="ComEC_N"/>
</dbReference>
<evidence type="ECO:0000313" key="9">
    <source>
        <dbReference type="Proteomes" id="UP000295554"/>
    </source>
</evidence>
<dbReference type="PANTHER" id="PTHR30619">
    <property type="entry name" value="DNA INTERNALIZATION/COMPETENCE PROTEIN COMEC/REC2"/>
    <property type="match status" value="1"/>
</dbReference>
<feature type="transmembrane region" description="Helical" evidence="6">
    <location>
        <begin position="345"/>
        <end position="361"/>
    </location>
</feature>
<feature type="transmembrane region" description="Helical" evidence="6">
    <location>
        <begin position="370"/>
        <end position="390"/>
    </location>
</feature>
<evidence type="ECO:0000313" key="8">
    <source>
        <dbReference type="EMBL" id="TDG13998.1"/>
    </source>
</evidence>
<gene>
    <name evidence="8" type="ORF">E2F43_10945</name>
</gene>
<keyword evidence="9" id="KW-1185">Reference proteome</keyword>
<evidence type="ECO:0000256" key="2">
    <source>
        <dbReference type="ARBA" id="ARBA00022475"/>
    </source>
</evidence>
<keyword evidence="2" id="KW-1003">Cell membrane</keyword>
<comment type="caution">
    <text evidence="8">The sequence shown here is derived from an EMBL/GenBank/DDBJ whole genome shotgun (WGS) entry which is preliminary data.</text>
</comment>
<dbReference type="OrthoDB" id="9761531at2"/>
<dbReference type="GO" id="GO:0005886">
    <property type="term" value="C:plasma membrane"/>
    <property type="evidence" value="ECO:0007669"/>
    <property type="project" value="UniProtKB-SubCell"/>
</dbReference>
<feature type="transmembrane region" description="Helical" evidence="6">
    <location>
        <begin position="236"/>
        <end position="257"/>
    </location>
</feature>
<feature type="transmembrane region" description="Helical" evidence="6">
    <location>
        <begin position="34"/>
        <end position="57"/>
    </location>
</feature>
<feature type="transmembrane region" description="Helical" evidence="6">
    <location>
        <begin position="320"/>
        <end position="339"/>
    </location>
</feature>
<proteinExistence type="predicted"/>
<dbReference type="NCBIfam" id="TIGR00361">
    <property type="entry name" value="ComEC_Rec2"/>
    <property type="match status" value="1"/>
</dbReference>
<feature type="transmembrane region" description="Helical" evidence="6">
    <location>
        <begin position="410"/>
        <end position="434"/>
    </location>
</feature>
<keyword evidence="5 6" id="KW-0472">Membrane</keyword>
<organism evidence="8 9">
    <name type="scientific">Seongchinamella unica</name>
    <dbReference type="NCBI Taxonomy" id="2547392"/>
    <lineage>
        <taxon>Bacteria</taxon>
        <taxon>Pseudomonadati</taxon>
        <taxon>Pseudomonadota</taxon>
        <taxon>Gammaproteobacteria</taxon>
        <taxon>Cellvibrionales</taxon>
        <taxon>Halieaceae</taxon>
        <taxon>Seongchinamella</taxon>
    </lineage>
</organism>